<evidence type="ECO:0000259" key="9">
    <source>
        <dbReference type="PROSITE" id="PS50109"/>
    </source>
</evidence>
<dbReference type="Pfam" id="PF02518">
    <property type="entry name" value="HATPase_c"/>
    <property type="match status" value="1"/>
</dbReference>
<keyword evidence="8" id="KW-0812">Transmembrane</keyword>
<keyword evidence="8" id="KW-1133">Transmembrane helix</keyword>
<dbReference type="SUPFAM" id="SSF55874">
    <property type="entry name" value="ATPase domain of HSP90 chaperone/DNA topoisomerase II/histidine kinase"/>
    <property type="match status" value="1"/>
</dbReference>
<evidence type="ECO:0000256" key="3">
    <source>
        <dbReference type="ARBA" id="ARBA00012438"/>
    </source>
</evidence>
<dbReference type="PANTHER" id="PTHR45453:SF1">
    <property type="entry name" value="PHOSPHATE REGULON SENSOR PROTEIN PHOR"/>
    <property type="match status" value="1"/>
</dbReference>
<dbReference type="PROSITE" id="PS50109">
    <property type="entry name" value="HIS_KIN"/>
    <property type="match status" value="1"/>
</dbReference>
<evidence type="ECO:0000256" key="5">
    <source>
        <dbReference type="ARBA" id="ARBA00022679"/>
    </source>
</evidence>
<sequence>MKDNFKKLKRKLLLEAIGLIVMSVILGAIFLHLFVDGVLESWFAEGFVTWLQNWMGLDYYAARQIYLKIFVYNKPMILGGAFLLLLGGALYVMGMRLTRYYQEMAQAVHKLLDESDEPIVMSDGLEFMATELNEVKRVLKHRERVARESEQRKNDLVMYLAHDIKTPLTSIIGYLSLLEESQELPSTFRQKYTGICLDKSYRLETLINEFFEITRFNIHEVVLEKETFNLTFMMEQLVDEFYPLLLEKNLKINLMYEEEVEFYGDVDKLVRVFNNLLKNAVAYSYPQSIIELHIFKTVAEVTLTFKNQGKTIPKHKLETIFEKFYRLDTSRTSQTGGSGLGLAIAKEIVVAHKGTIEVESSEAGTIFTITLPYSK</sequence>
<feature type="transmembrane region" description="Helical" evidence="8">
    <location>
        <begin position="12"/>
        <end position="35"/>
    </location>
</feature>
<dbReference type="InterPro" id="IPR003661">
    <property type="entry name" value="HisK_dim/P_dom"/>
</dbReference>
<dbReference type="InterPro" id="IPR050351">
    <property type="entry name" value="BphY/WalK/GraS-like"/>
</dbReference>
<gene>
    <name evidence="10" type="ORF">T23_01440</name>
</gene>
<keyword evidence="6 10" id="KW-0418">Kinase</keyword>
<keyword evidence="4" id="KW-0597">Phosphoprotein</keyword>
<dbReference type="RefSeq" id="WP_262953851.1">
    <property type="nucleotide sequence ID" value="NZ_AP028127.1"/>
</dbReference>
<dbReference type="GO" id="GO:0016301">
    <property type="term" value="F:kinase activity"/>
    <property type="evidence" value="ECO:0007669"/>
    <property type="project" value="UniProtKB-KW"/>
</dbReference>
<dbReference type="InterPro" id="IPR005467">
    <property type="entry name" value="His_kinase_dom"/>
</dbReference>
<evidence type="ECO:0000256" key="4">
    <source>
        <dbReference type="ARBA" id="ARBA00022553"/>
    </source>
</evidence>
<evidence type="ECO:0000256" key="8">
    <source>
        <dbReference type="SAM" id="Phobius"/>
    </source>
</evidence>
<dbReference type="PRINTS" id="PR00344">
    <property type="entry name" value="BCTRLSENSOR"/>
</dbReference>
<dbReference type="Gene3D" id="3.30.565.10">
    <property type="entry name" value="Histidine kinase-like ATPase, C-terminal domain"/>
    <property type="match status" value="1"/>
</dbReference>
<dbReference type="SMART" id="SM00387">
    <property type="entry name" value="HATPase_c"/>
    <property type="match status" value="1"/>
</dbReference>
<keyword evidence="7" id="KW-0902">Two-component regulatory system</keyword>
<comment type="catalytic activity">
    <reaction evidence="1">
        <text>ATP + protein L-histidine = ADP + protein N-phospho-L-histidine.</text>
        <dbReference type="EC" id="2.7.13.3"/>
    </reaction>
</comment>
<protein>
    <recommendedName>
        <fullName evidence="3">histidine kinase</fullName>
        <ecNumber evidence="3">2.7.13.3</ecNumber>
    </recommendedName>
</protein>
<organism evidence="10 11">
    <name type="scientific">Turicibacter faecis</name>
    <dbReference type="NCBI Taxonomy" id="2963365"/>
    <lineage>
        <taxon>Bacteria</taxon>
        <taxon>Bacillati</taxon>
        <taxon>Bacillota</taxon>
        <taxon>Erysipelotrichia</taxon>
        <taxon>Erysipelotrichales</taxon>
        <taxon>Turicibacteraceae</taxon>
        <taxon>Turicibacter</taxon>
    </lineage>
</organism>
<evidence type="ECO:0000256" key="1">
    <source>
        <dbReference type="ARBA" id="ARBA00000085"/>
    </source>
</evidence>
<dbReference type="PANTHER" id="PTHR45453">
    <property type="entry name" value="PHOSPHATE REGULON SENSOR PROTEIN PHOR"/>
    <property type="match status" value="1"/>
</dbReference>
<dbReference type="EC" id="2.7.13.3" evidence="3"/>
<dbReference type="Pfam" id="PF00512">
    <property type="entry name" value="HisKA"/>
    <property type="match status" value="1"/>
</dbReference>
<evidence type="ECO:0000313" key="10">
    <source>
        <dbReference type="EMBL" id="BEH90042.1"/>
    </source>
</evidence>
<name>A0ABM8IFK6_9FIRM</name>
<dbReference type="Gene3D" id="1.10.287.130">
    <property type="match status" value="1"/>
</dbReference>
<keyword evidence="11" id="KW-1185">Reference proteome</keyword>
<evidence type="ECO:0000256" key="2">
    <source>
        <dbReference type="ARBA" id="ARBA00004370"/>
    </source>
</evidence>
<keyword evidence="8" id="KW-0472">Membrane</keyword>
<proteinExistence type="predicted"/>
<dbReference type="Proteomes" id="UP001432099">
    <property type="component" value="Chromosome"/>
</dbReference>
<feature type="domain" description="Histidine kinase" evidence="9">
    <location>
        <begin position="159"/>
        <end position="375"/>
    </location>
</feature>
<evidence type="ECO:0000256" key="7">
    <source>
        <dbReference type="ARBA" id="ARBA00023012"/>
    </source>
</evidence>
<evidence type="ECO:0000256" key="6">
    <source>
        <dbReference type="ARBA" id="ARBA00022777"/>
    </source>
</evidence>
<keyword evidence="5" id="KW-0808">Transferase</keyword>
<dbReference type="InterPro" id="IPR003594">
    <property type="entry name" value="HATPase_dom"/>
</dbReference>
<dbReference type="CDD" id="cd00082">
    <property type="entry name" value="HisKA"/>
    <property type="match status" value="1"/>
</dbReference>
<dbReference type="SUPFAM" id="SSF47384">
    <property type="entry name" value="Homodimeric domain of signal transducing histidine kinase"/>
    <property type="match status" value="1"/>
</dbReference>
<dbReference type="EMBL" id="AP028127">
    <property type="protein sequence ID" value="BEH90042.1"/>
    <property type="molecule type" value="Genomic_DNA"/>
</dbReference>
<evidence type="ECO:0000313" key="11">
    <source>
        <dbReference type="Proteomes" id="UP001432099"/>
    </source>
</evidence>
<dbReference type="InterPro" id="IPR036097">
    <property type="entry name" value="HisK_dim/P_sf"/>
</dbReference>
<dbReference type="InterPro" id="IPR004358">
    <property type="entry name" value="Sig_transdc_His_kin-like_C"/>
</dbReference>
<accession>A0ABM8IFK6</accession>
<dbReference type="InterPro" id="IPR036890">
    <property type="entry name" value="HATPase_C_sf"/>
</dbReference>
<feature type="transmembrane region" description="Helical" evidence="8">
    <location>
        <begin position="76"/>
        <end position="94"/>
    </location>
</feature>
<dbReference type="SMART" id="SM00388">
    <property type="entry name" value="HisKA"/>
    <property type="match status" value="1"/>
</dbReference>
<reference evidence="10" key="1">
    <citation type="journal article" date="2024" name="Int. J. Syst. Evol. Microbiol.">
        <title>Turicibacter faecis sp. nov., isolated from faeces of heart failure mouse model.</title>
        <authorList>
            <person name="Imamura Y."/>
            <person name="Motooka D."/>
            <person name="Nakajima Y."/>
            <person name="Ito S."/>
            <person name="Kitakaze M."/>
            <person name="Iida T."/>
            <person name="Nakamura S."/>
        </authorList>
    </citation>
    <scope>NUCLEOTIDE SEQUENCE</scope>
    <source>
        <strain evidence="10">TC023</strain>
    </source>
</reference>
<comment type="subcellular location">
    <subcellularLocation>
        <location evidence="2">Membrane</location>
    </subcellularLocation>
</comment>